<protein>
    <submittedName>
        <fullName evidence="1">Uncharacterized protein</fullName>
    </submittedName>
</protein>
<evidence type="ECO:0000313" key="1">
    <source>
        <dbReference type="EMBL" id="DAD78371.1"/>
    </source>
</evidence>
<sequence length="37" mass="4429">MFVIVAGQRLIAQRNTSSFFMLEIYHFREVTKMIHTI</sequence>
<accession>A0A8S5M8T7</accession>
<dbReference type="EMBL" id="BK014842">
    <property type="protein sequence ID" value="DAD78371.1"/>
    <property type="molecule type" value="Genomic_DNA"/>
</dbReference>
<name>A0A8S5M8T7_9CAUD</name>
<organism evidence="1">
    <name type="scientific">Siphoviridae sp. ctPAi1</name>
    <dbReference type="NCBI Taxonomy" id="2826320"/>
    <lineage>
        <taxon>Viruses</taxon>
        <taxon>Duplodnaviria</taxon>
        <taxon>Heunggongvirae</taxon>
        <taxon>Uroviricota</taxon>
        <taxon>Caudoviricetes</taxon>
    </lineage>
</organism>
<reference evidence="1" key="1">
    <citation type="journal article" date="2021" name="Proc. Natl. Acad. Sci. U.S.A.">
        <title>A Catalog of Tens of Thousands of Viruses from Human Metagenomes Reveals Hidden Associations with Chronic Diseases.</title>
        <authorList>
            <person name="Tisza M.J."/>
            <person name="Buck C.B."/>
        </authorList>
    </citation>
    <scope>NUCLEOTIDE SEQUENCE</scope>
    <source>
        <strain evidence="1">CtPAi1</strain>
    </source>
</reference>
<proteinExistence type="predicted"/>